<feature type="domain" description="HAMP" evidence="10">
    <location>
        <begin position="562"/>
        <end position="608"/>
    </location>
</feature>
<dbReference type="InterPro" id="IPR001610">
    <property type="entry name" value="PAC"/>
</dbReference>
<keyword evidence="12" id="KW-1185">Reference proteome</keyword>
<dbReference type="SUPFAM" id="SSF58104">
    <property type="entry name" value="Methyl-accepting chemotaxis protein (MCP) signaling domain"/>
    <property type="match status" value="1"/>
</dbReference>
<evidence type="ECO:0000256" key="5">
    <source>
        <dbReference type="SAM" id="Coils"/>
    </source>
</evidence>
<dbReference type="Proteomes" id="UP001382455">
    <property type="component" value="Unassembled WGS sequence"/>
</dbReference>
<evidence type="ECO:0000256" key="2">
    <source>
        <dbReference type="ARBA" id="ARBA00023224"/>
    </source>
</evidence>
<dbReference type="RefSeq" id="WP_336435761.1">
    <property type="nucleotide sequence ID" value="NZ_JBAWKS010000001.1"/>
</dbReference>
<accession>A0ABU8EXE3</accession>
<dbReference type="InterPro" id="IPR051310">
    <property type="entry name" value="MCP_chemotaxis"/>
</dbReference>
<dbReference type="Pfam" id="PF00015">
    <property type="entry name" value="MCPsignal"/>
    <property type="match status" value="1"/>
</dbReference>
<feature type="domain" description="Methyl-accepting transducer" evidence="7">
    <location>
        <begin position="613"/>
        <end position="842"/>
    </location>
</feature>
<feature type="compositionally biased region" description="Acidic residues" evidence="6">
    <location>
        <begin position="897"/>
        <end position="908"/>
    </location>
</feature>
<evidence type="ECO:0000256" key="4">
    <source>
        <dbReference type="PROSITE-ProRule" id="PRU00284"/>
    </source>
</evidence>
<comment type="similarity">
    <text evidence="3">Belongs to the methyl-accepting chemotaxis (MCP) protein family.</text>
</comment>
<dbReference type="PANTHER" id="PTHR43531">
    <property type="entry name" value="PROTEIN ICFG"/>
    <property type="match status" value="1"/>
</dbReference>
<evidence type="ECO:0000259" key="8">
    <source>
        <dbReference type="PROSITE" id="PS50112"/>
    </source>
</evidence>
<dbReference type="PROSITE" id="PS50885">
    <property type="entry name" value="HAMP"/>
    <property type="match status" value="1"/>
</dbReference>
<dbReference type="PROSITE" id="PS50111">
    <property type="entry name" value="CHEMOTAXIS_TRANSDUC_2"/>
    <property type="match status" value="1"/>
</dbReference>
<evidence type="ECO:0000259" key="9">
    <source>
        <dbReference type="PROSITE" id="PS50113"/>
    </source>
</evidence>
<dbReference type="SUPFAM" id="SSF55785">
    <property type="entry name" value="PYP-like sensor domain (PAS domain)"/>
    <property type="match status" value="2"/>
</dbReference>
<evidence type="ECO:0000256" key="6">
    <source>
        <dbReference type="SAM" id="MobiDB-lite"/>
    </source>
</evidence>
<evidence type="ECO:0000256" key="1">
    <source>
        <dbReference type="ARBA" id="ARBA00022481"/>
    </source>
</evidence>
<organism evidence="11 12">
    <name type="scientific">Pseudoalteromonas spongiae</name>
    <dbReference type="NCBI Taxonomy" id="298657"/>
    <lineage>
        <taxon>Bacteria</taxon>
        <taxon>Pseudomonadati</taxon>
        <taxon>Pseudomonadota</taxon>
        <taxon>Gammaproteobacteria</taxon>
        <taxon>Alteromonadales</taxon>
        <taxon>Pseudoalteromonadaceae</taxon>
        <taxon>Pseudoalteromonas</taxon>
    </lineage>
</organism>
<sequence length="908" mass="99944">MWWSSKTPDAASGKSESDLILEALSRSQAVIEFKPDGTVITANTNFLNALGYRLEQIQGQHHRMFVPPAHANNAEYSQFWARLARGEFISGEFNRINAEGKEIWIQASYNPIVNEHGVVTKVVKYATDITERKLTAADSEGQLEAIRKSQAVIEFNLDGTIITANDNFCSVMGYRLDEIVGKHHSMFADSEYASSQGYKDFWQKLNRGEFCAGDYKRIGNGGKNVWIRASYNPIFDPNGKPVKVVKYASDITEQKEAEFEARLAANRANALKVCQANVMIADNDLKIVFINDENLKMLKSREASIRKVLPNFDANNLIGQCVDVFHKDPSHQQKMLAALKDVYRTRITVAELTFSLIATPWLNTEGERIGTIVEWQDLTDELAAQRKAEAIAAENSRVRQALDTVNTNTMIANASNEIVYMNSAVLNMMRNAESDIKRDLPNFNASSLMGSNMDVFHKNPAHQQQMIERLTSTYSTEIMVGGRTFALTANPIFSDNQERLGTVVEWLDRTAEVAIEKEIDELVTAASQGELDTRIDQSGKQGFFLNLAQGLNRLVEISDEVITEAAEMLDAMAHGDLTKRIQSDYLGSFDKLKRDANTTAEKLTEVIEKVSVSSNLVASGAEEISQGNTDLSQRTEEQASSLEETASSMEEMTSTVRQNADNAKVANELANDTQVKAKQGGEVVERAVESMAEINQASKKIADIIGVIDEIAFQTNLLALNAAVEAARAGEQGRGFAVVAGEVRNLAQRSAAAAKEIKELIRDSVSKVEDGTLLVNESGSTLQEIVASVQRVTEMIADITVASEEQSSGIEQVNKAITQMDEMTQQNAALVEQASAASESMAEQANGMRQLLSFFNTSGNHSIESPMITQRPAAKSAPKVASRSERLQITSVPSGDDFADSSEEWEEF</sequence>
<feature type="coiled-coil region" evidence="5">
    <location>
        <begin position="813"/>
        <end position="840"/>
    </location>
</feature>
<dbReference type="CDD" id="cd00130">
    <property type="entry name" value="PAS"/>
    <property type="match status" value="2"/>
</dbReference>
<dbReference type="PROSITE" id="PS50112">
    <property type="entry name" value="PAS"/>
    <property type="match status" value="1"/>
</dbReference>
<evidence type="ECO:0000259" key="7">
    <source>
        <dbReference type="PROSITE" id="PS50111"/>
    </source>
</evidence>
<name>A0ABU8EXE3_9GAMM</name>
<dbReference type="InterPro" id="IPR000014">
    <property type="entry name" value="PAS"/>
</dbReference>
<feature type="domain" description="PAC" evidence="9">
    <location>
        <begin position="89"/>
        <end position="141"/>
    </location>
</feature>
<dbReference type="InterPro" id="IPR000700">
    <property type="entry name" value="PAS-assoc_C"/>
</dbReference>
<dbReference type="Gene3D" id="3.30.450.20">
    <property type="entry name" value="PAS domain"/>
    <property type="match status" value="4"/>
</dbReference>
<dbReference type="PROSITE" id="PS50113">
    <property type="entry name" value="PAC"/>
    <property type="match status" value="2"/>
</dbReference>
<dbReference type="SMART" id="SM00086">
    <property type="entry name" value="PAC"/>
    <property type="match status" value="2"/>
</dbReference>
<evidence type="ECO:0000313" key="12">
    <source>
        <dbReference type="Proteomes" id="UP001382455"/>
    </source>
</evidence>
<dbReference type="InterPro" id="IPR013655">
    <property type="entry name" value="PAS_fold_3"/>
</dbReference>
<keyword evidence="1" id="KW-0488">Methylation</keyword>
<dbReference type="Pfam" id="PF18947">
    <property type="entry name" value="HAMP_2"/>
    <property type="match status" value="1"/>
</dbReference>
<dbReference type="Pfam" id="PF13188">
    <property type="entry name" value="PAS_8"/>
    <property type="match status" value="1"/>
</dbReference>
<dbReference type="Pfam" id="PF08447">
    <property type="entry name" value="PAS_3"/>
    <property type="match status" value="2"/>
</dbReference>
<dbReference type="InterPro" id="IPR004090">
    <property type="entry name" value="Chemotax_Me-accpt_rcpt"/>
</dbReference>
<comment type="caution">
    <text evidence="11">The sequence shown here is derived from an EMBL/GenBank/DDBJ whole genome shotgun (WGS) entry which is preliminary data.</text>
</comment>
<reference evidence="11 12" key="1">
    <citation type="submission" date="2023-12" db="EMBL/GenBank/DDBJ databases">
        <title>Friends and Foes: Symbiotic and Algicidal bacterial influence on Karenia brevis blooms.</title>
        <authorList>
            <person name="Fei C."/>
            <person name="Mohamed A.R."/>
            <person name="Booker A."/>
            <person name="Arshad M."/>
            <person name="Klass S."/>
            <person name="Ahn S."/>
            <person name="Gilbert P.M."/>
            <person name="Heil C.A."/>
            <person name="Martinez J.M."/>
            <person name="Amin S.A."/>
        </authorList>
    </citation>
    <scope>NUCLEOTIDE SEQUENCE [LARGE SCALE GENOMIC DNA]</scope>
    <source>
        <strain evidence="11 12">CE15</strain>
    </source>
</reference>
<dbReference type="SMART" id="SM00283">
    <property type="entry name" value="MA"/>
    <property type="match status" value="1"/>
</dbReference>
<dbReference type="InterPro" id="IPR004089">
    <property type="entry name" value="MCPsignal_dom"/>
</dbReference>
<dbReference type="PRINTS" id="PR00260">
    <property type="entry name" value="CHEMTRNSDUCR"/>
</dbReference>
<keyword evidence="5" id="KW-0175">Coiled coil</keyword>
<feature type="region of interest" description="Disordered" evidence="6">
    <location>
        <begin position="621"/>
        <end position="649"/>
    </location>
</feature>
<dbReference type="PANTHER" id="PTHR43531:SF14">
    <property type="entry name" value="METHYL-ACCEPTING CHEMOTAXIS PROTEIN I-RELATED"/>
    <property type="match status" value="1"/>
</dbReference>
<dbReference type="InterPro" id="IPR035965">
    <property type="entry name" value="PAS-like_dom_sf"/>
</dbReference>
<dbReference type="NCBIfam" id="TIGR00229">
    <property type="entry name" value="sensory_box"/>
    <property type="match status" value="2"/>
</dbReference>
<gene>
    <name evidence="11" type="ORF">WAE96_13335</name>
</gene>
<evidence type="ECO:0000256" key="3">
    <source>
        <dbReference type="ARBA" id="ARBA00029447"/>
    </source>
</evidence>
<evidence type="ECO:0000259" key="10">
    <source>
        <dbReference type="PROSITE" id="PS50885"/>
    </source>
</evidence>
<feature type="domain" description="PAS" evidence="8">
    <location>
        <begin position="139"/>
        <end position="182"/>
    </location>
</feature>
<dbReference type="EMBL" id="JBAWKS010000001">
    <property type="protein sequence ID" value="MEI4550647.1"/>
    <property type="molecule type" value="Genomic_DNA"/>
</dbReference>
<feature type="compositionally biased region" description="Low complexity" evidence="6">
    <location>
        <begin position="639"/>
        <end position="649"/>
    </location>
</feature>
<feature type="region of interest" description="Disordered" evidence="6">
    <location>
        <begin position="863"/>
        <end position="908"/>
    </location>
</feature>
<keyword evidence="2 4" id="KW-0807">Transducer</keyword>
<protein>
    <submittedName>
        <fullName evidence="11">Methyl-accepting chemotaxis protein</fullName>
    </submittedName>
</protein>
<dbReference type="Gene3D" id="1.10.287.950">
    <property type="entry name" value="Methyl-accepting chemotaxis protein"/>
    <property type="match status" value="1"/>
</dbReference>
<dbReference type="InterPro" id="IPR003660">
    <property type="entry name" value="HAMP_dom"/>
</dbReference>
<feature type="domain" description="PAC" evidence="9">
    <location>
        <begin position="211"/>
        <end position="263"/>
    </location>
</feature>
<proteinExistence type="inferred from homology"/>
<evidence type="ECO:0000313" key="11">
    <source>
        <dbReference type="EMBL" id="MEI4550647.1"/>
    </source>
</evidence>
<dbReference type="CDD" id="cd11386">
    <property type="entry name" value="MCP_signal"/>
    <property type="match status" value="1"/>
</dbReference>
<dbReference type="SMART" id="SM00091">
    <property type="entry name" value="PAS"/>
    <property type="match status" value="4"/>
</dbReference>